<accession>A0A317Y2M4</accession>
<feature type="compositionally biased region" description="Pro residues" evidence="1">
    <location>
        <begin position="14"/>
        <end position="37"/>
    </location>
</feature>
<sequence length="220" mass="23971">MRRQSKRTSAPTPLEIPPQGAPPVQPPRAQPILPPGFPSMVGPGTWFAPRPPQSMVSSSTPCWVNEMQPSGTVGSVPQGPWWIPSGSNGGSAVPRSLAENVADTDVQAWGADPHPPGGFLNFLTNAQNPAQAASNAINVNEEDHSDCARTEKRLLWTKEEDLRLVGAWLNNSNDPIGSNYKKNEQYWKAVAAFYNSTTPKNRARLPKQIKSHFGRIKTCL</sequence>
<evidence type="ECO:0000313" key="2">
    <source>
        <dbReference type="EMBL" id="PWZ52491.1"/>
    </source>
</evidence>
<evidence type="ECO:0000256" key="1">
    <source>
        <dbReference type="SAM" id="MobiDB-lite"/>
    </source>
</evidence>
<gene>
    <name evidence="2" type="ORF">Zm00014a_005965</name>
</gene>
<dbReference type="PANTHER" id="PTHR45224">
    <property type="entry name" value="OS01G0527900 PROTEIN-RELATED"/>
    <property type="match status" value="1"/>
</dbReference>
<feature type="region of interest" description="Disordered" evidence="1">
    <location>
        <begin position="1"/>
        <end position="44"/>
    </location>
</feature>
<dbReference type="Proteomes" id="UP000251960">
    <property type="component" value="Chromosome 1"/>
</dbReference>
<dbReference type="AlphaFoldDB" id="A0A317Y2M4"/>
<comment type="caution">
    <text evidence="2">The sequence shown here is derived from an EMBL/GenBank/DDBJ whole genome shotgun (WGS) entry which is preliminary data.</text>
</comment>
<evidence type="ECO:0008006" key="3">
    <source>
        <dbReference type="Google" id="ProtNLM"/>
    </source>
</evidence>
<accession>A0A317Y1I2</accession>
<dbReference type="EMBL" id="NCVQ01000001">
    <property type="protein sequence ID" value="PWZ52490.1"/>
    <property type="molecule type" value="Genomic_DNA"/>
</dbReference>
<proteinExistence type="predicted"/>
<protein>
    <recommendedName>
        <fullName evidence="3">Myb-like domain-containing protein</fullName>
    </recommendedName>
</protein>
<name>A0A317Y2M4_MAIZE</name>
<dbReference type="EMBL" id="NCVQ01000001">
    <property type="protein sequence ID" value="PWZ52491.1"/>
    <property type="molecule type" value="Genomic_DNA"/>
</dbReference>
<reference evidence="2" key="1">
    <citation type="journal article" date="2018" name="Nat. Genet.">
        <title>Extensive intraspecific gene order and gene structural variations between Mo17 and other maize genomes.</title>
        <authorList>
            <person name="Sun S."/>
            <person name="Zhou Y."/>
            <person name="Chen J."/>
            <person name="Shi J."/>
            <person name="Zhao H."/>
            <person name="Zhao H."/>
            <person name="Song W."/>
            <person name="Zhang M."/>
            <person name="Cui Y."/>
            <person name="Dong X."/>
            <person name="Liu H."/>
            <person name="Ma X."/>
            <person name="Jiao Y."/>
            <person name="Wang B."/>
            <person name="Wei X."/>
            <person name="Stein J.C."/>
            <person name="Glaubitz J.C."/>
            <person name="Lu F."/>
            <person name="Yu G."/>
            <person name="Liang C."/>
            <person name="Fengler K."/>
            <person name="Li B."/>
            <person name="Rafalski A."/>
            <person name="Schnable P.S."/>
            <person name="Ware D.H."/>
            <person name="Buckler E.S."/>
            <person name="Lai J."/>
        </authorList>
    </citation>
    <scope>NUCLEOTIDE SEQUENCE [LARGE SCALE GENOMIC DNA]</scope>
    <source>
        <tissue evidence="2">Seedling</tissue>
    </source>
</reference>
<dbReference type="PANTHER" id="PTHR45224:SF16">
    <property type="entry name" value="OS01G0527900 PROTEIN"/>
    <property type="match status" value="1"/>
</dbReference>
<organism evidence="2">
    <name type="scientific">Zea mays</name>
    <name type="common">Maize</name>
    <dbReference type="NCBI Taxonomy" id="4577"/>
    <lineage>
        <taxon>Eukaryota</taxon>
        <taxon>Viridiplantae</taxon>
        <taxon>Streptophyta</taxon>
        <taxon>Embryophyta</taxon>
        <taxon>Tracheophyta</taxon>
        <taxon>Spermatophyta</taxon>
        <taxon>Magnoliopsida</taxon>
        <taxon>Liliopsida</taxon>
        <taxon>Poales</taxon>
        <taxon>Poaceae</taxon>
        <taxon>PACMAD clade</taxon>
        <taxon>Panicoideae</taxon>
        <taxon>Andropogonodae</taxon>
        <taxon>Andropogoneae</taxon>
        <taxon>Tripsacinae</taxon>
        <taxon>Zea</taxon>
    </lineage>
</organism>